<keyword evidence="2" id="KW-1185">Reference proteome</keyword>
<evidence type="ECO:0000313" key="2">
    <source>
        <dbReference type="Proteomes" id="UP000572817"/>
    </source>
</evidence>
<proteinExistence type="predicted"/>
<protein>
    <submittedName>
        <fullName evidence="1">Uncharacterized protein</fullName>
    </submittedName>
</protein>
<gene>
    <name evidence="1" type="ORF">GTA08_BOTSDO13779</name>
</gene>
<sequence length="201" mass="22935">MLFHLNPGDQGYPISGFNRTVSVEELSKTKYEAVSYVWGDPLDTVDIFAMDFDQFIDIDYFLTREEVYFAIASQLLLEAEYPLQLLSLVKHTDANFHEREMLMSWIPEWDVKSNLKTLGCHMTNLLACGRSREEYTTTAEGLYIQGVYVDHIVWQSDVLTAEDFPEFILRTSELPDSLRNTLKKLLPFLSDGAGQKAAGCS</sequence>
<accession>A0A8H4J0R5</accession>
<dbReference type="EMBL" id="WWBZ02000013">
    <property type="protein sequence ID" value="KAF4310679.1"/>
    <property type="molecule type" value="Genomic_DNA"/>
</dbReference>
<comment type="caution">
    <text evidence="1">The sequence shown here is derived from an EMBL/GenBank/DDBJ whole genome shotgun (WGS) entry which is preliminary data.</text>
</comment>
<dbReference type="AlphaFoldDB" id="A0A8H4J0R5"/>
<organism evidence="1 2">
    <name type="scientific">Botryosphaeria dothidea</name>
    <dbReference type="NCBI Taxonomy" id="55169"/>
    <lineage>
        <taxon>Eukaryota</taxon>
        <taxon>Fungi</taxon>
        <taxon>Dikarya</taxon>
        <taxon>Ascomycota</taxon>
        <taxon>Pezizomycotina</taxon>
        <taxon>Dothideomycetes</taxon>
        <taxon>Dothideomycetes incertae sedis</taxon>
        <taxon>Botryosphaeriales</taxon>
        <taxon>Botryosphaeriaceae</taxon>
        <taxon>Botryosphaeria</taxon>
    </lineage>
</organism>
<dbReference type="Proteomes" id="UP000572817">
    <property type="component" value="Unassembled WGS sequence"/>
</dbReference>
<evidence type="ECO:0000313" key="1">
    <source>
        <dbReference type="EMBL" id="KAF4310679.1"/>
    </source>
</evidence>
<reference evidence="1" key="1">
    <citation type="submission" date="2020-04" db="EMBL/GenBank/DDBJ databases">
        <title>Genome Assembly and Annotation of Botryosphaeria dothidea sdau 11-99, a Latent Pathogen of Apple Fruit Ring Rot in China.</title>
        <authorList>
            <person name="Yu C."/>
            <person name="Diao Y."/>
            <person name="Lu Q."/>
            <person name="Zhao J."/>
            <person name="Cui S."/>
            <person name="Peng C."/>
            <person name="He B."/>
            <person name="Liu H."/>
        </authorList>
    </citation>
    <scope>NUCLEOTIDE SEQUENCE [LARGE SCALE GENOMIC DNA]</scope>
    <source>
        <strain evidence="1">Sdau11-99</strain>
    </source>
</reference>
<name>A0A8H4J0R5_9PEZI</name>